<dbReference type="InterPro" id="IPR021776">
    <property type="entry name" value="ActD"/>
</dbReference>
<sequence>MIMNKKYLVGVFDNEHTLIDAFDKALAKGVVIEEVYTPYPIHEILTGMKTKTNITTAAFFYGVFAVIMLIGGMYYAAVVDWPLHFGGKPFNTFPSFIVITIVATILTITLLTLLTFSVRSKIYPGKKADIIDIRATDDKFIILLDQEKMGIEKPEVTKLFQTNGASEVYEKESN</sequence>
<evidence type="ECO:0000313" key="3">
    <source>
        <dbReference type="Proteomes" id="UP001193389"/>
    </source>
</evidence>
<dbReference type="PANTHER" id="PTHR40394">
    <property type="entry name" value="LIPOPROTEIN-RELATED"/>
    <property type="match status" value="1"/>
</dbReference>
<dbReference type="Proteomes" id="UP001193389">
    <property type="component" value="Chromosome"/>
</dbReference>
<dbReference type="PANTHER" id="PTHR40394:SF2">
    <property type="entry name" value="QUINOL:CYTOCHROME C OXIDOREDUCTASE MEMBRANE PROTEIN"/>
    <property type="match status" value="1"/>
</dbReference>
<dbReference type="Pfam" id="PF11821">
    <property type="entry name" value="ActD"/>
    <property type="match status" value="1"/>
</dbReference>
<evidence type="ECO:0000256" key="1">
    <source>
        <dbReference type="SAM" id="Phobius"/>
    </source>
</evidence>
<dbReference type="EMBL" id="AP018694">
    <property type="protein sequence ID" value="BBE19433.1"/>
    <property type="molecule type" value="Genomic_DNA"/>
</dbReference>
<protein>
    <submittedName>
        <fullName evidence="2">ABC-type Fe3+ transport system protein</fullName>
    </submittedName>
</protein>
<reference evidence="2" key="1">
    <citation type="journal article" date="2020" name="Int. J. Syst. Evol. Microbiol.">
        <title>Aquipluma nitroreducens gen. nov. sp. nov., a novel facultatively anaerobic bacterium isolated from a freshwater lake.</title>
        <authorList>
            <person name="Watanabe M."/>
            <person name="Kojima H."/>
            <person name="Fukui M."/>
        </authorList>
    </citation>
    <scope>NUCLEOTIDE SEQUENCE</scope>
    <source>
        <strain evidence="2">MeG22</strain>
    </source>
</reference>
<gene>
    <name evidence="2" type="ORF">AQPE_3618</name>
</gene>
<accession>A0A5K7SCX2</accession>
<evidence type="ECO:0000313" key="2">
    <source>
        <dbReference type="EMBL" id="BBE19433.1"/>
    </source>
</evidence>
<keyword evidence="3" id="KW-1185">Reference proteome</keyword>
<keyword evidence="1" id="KW-1133">Transmembrane helix</keyword>
<feature type="transmembrane region" description="Helical" evidence="1">
    <location>
        <begin position="58"/>
        <end position="76"/>
    </location>
</feature>
<keyword evidence="1" id="KW-0472">Membrane</keyword>
<dbReference type="KEGG" id="anf:AQPE_3618"/>
<keyword evidence="1" id="KW-0812">Transmembrane</keyword>
<name>A0A5K7SCX2_9BACT</name>
<proteinExistence type="predicted"/>
<feature type="transmembrane region" description="Helical" evidence="1">
    <location>
        <begin position="96"/>
        <end position="118"/>
    </location>
</feature>
<organism evidence="2 3">
    <name type="scientific">Aquipluma nitroreducens</name>
    <dbReference type="NCBI Taxonomy" id="2010828"/>
    <lineage>
        <taxon>Bacteria</taxon>
        <taxon>Pseudomonadati</taxon>
        <taxon>Bacteroidota</taxon>
        <taxon>Bacteroidia</taxon>
        <taxon>Marinilabiliales</taxon>
        <taxon>Prolixibacteraceae</taxon>
        <taxon>Aquipluma</taxon>
    </lineage>
</organism>
<dbReference type="AlphaFoldDB" id="A0A5K7SCX2"/>